<keyword evidence="3" id="KW-1185">Reference proteome</keyword>
<evidence type="ECO:0008006" key="4">
    <source>
        <dbReference type="Google" id="ProtNLM"/>
    </source>
</evidence>
<feature type="chain" id="PRO_5047265693" description="GLPGLI family protein" evidence="1">
    <location>
        <begin position="22"/>
        <end position="265"/>
    </location>
</feature>
<proteinExistence type="predicted"/>
<dbReference type="RefSeq" id="WP_379931688.1">
    <property type="nucleotide sequence ID" value="NZ_JBHTHY010000003.1"/>
</dbReference>
<protein>
    <recommendedName>
        <fullName evidence="4">GLPGLI family protein</fullName>
    </recommendedName>
</protein>
<feature type="signal peptide" evidence="1">
    <location>
        <begin position="1"/>
        <end position="21"/>
    </location>
</feature>
<gene>
    <name evidence="2" type="ORF">ACFQZJ_00980</name>
</gene>
<name>A0ABW3AYT7_9FLAO</name>
<reference evidence="3" key="1">
    <citation type="journal article" date="2019" name="Int. J. Syst. Evol. Microbiol.">
        <title>The Global Catalogue of Microorganisms (GCM) 10K type strain sequencing project: providing services to taxonomists for standard genome sequencing and annotation.</title>
        <authorList>
            <consortium name="The Broad Institute Genomics Platform"/>
            <consortium name="The Broad Institute Genome Sequencing Center for Infectious Disease"/>
            <person name="Wu L."/>
            <person name="Ma J."/>
        </authorList>
    </citation>
    <scope>NUCLEOTIDE SEQUENCE [LARGE SCALE GENOMIC DNA]</scope>
    <source>
        <strain evidence="3">CCUG 61948</strain>
    </source>
</reference>
<dbReference type="Proteomes" id="UP001597012">
    <property type="component" value="Unassembled WGS sequence"/>
</dbReference>
<keyword evidence="1" id="KW-0732">Signal</keyword>
<comment type="caution">
    <text evidence="2">The sequence shown here is derived from an EMBL/GenBank/DDBJ whole genome shotgun (WGS) entry which is preliminary data.</text>
</comment>
<evidence type="ECO:0000313" key="3">
    <source>
        <dbReference type="Proteomes" id="UP001597012"/>
    </source>
</evidence>
<evidence type="ECO:0000313" key="2">
    <source>
        <dbReference type="EMBL" id="MFD0796017.1"/>
    </source>
</evidence>
<sequence length="265" mass="30585">MTVRTLLLVVLCYLGGAVTIAAQTQTYYTIKNNAVVKTEISDIQRHITFETKEKETEEALSSTLGVLATNLIPLLFDGASKLFYNPDNFNKEYFASYSFFDSAGYFEILNPASTLVFEQTGKNEQGKTMRINRFEFELGNVKNVDGYLYLGLKAYELQQSWSKLNTPNNQINYVLDIGFYYFDNNDKAQEFHINPFLLDAQTIGLERVEIPKVNFQVIPKMKVLQNIQVRIREVNAKTQNWNRYLELYQSNQGNLSRFLIRAINK</sequence>
<organism evidence="2 3">
    <name type="scientific">Maribacter chungangensis</name>
    <dbReference type="NCBI Taxonomy" id="1069117"/>
    <lineage>
        <taxon>Bacteria</taxon>
        <taxon>Pseudomonadati</taxon>
        <taxon>Bacteroidota</taxon>
        <taxon>Flavobacteriia</taxon>
        <taxon>Flavobacteriales</taxon>
        <taxon>Flavobacteriaceae</taxon>
        <taxon>Maribacter</taxon>
    </lineage>
</organism>
<accession>A0ABW3AYT7</accession>
<evidence type="ECO:0000256" key="1">
    <source>
        <dbReference type="SAM" id="SignalP"/>
    </source>
</evidence>
<dbReference type="EMBL" id="JBHTHY010000003">
    <property type="protein sequence ID" value="MFD0796017.1"/>
    <property type="molecule type" value="Genomic_DNA"/>
</dbReference>